<dbReference type="InterPro" id="IPR001012">
    <property type="entry name" value="UBX_dom"/>
</dbReference>
<evidence type="ECO:0000256" key="1">
    <source>
        <dbReference type="ARBA" id="ARBA00022553"/>
    </source>
</evidence>
<dbReference type="InterPro" id="IPR050730">
    <property type="entry name" value="UBX_domain-protein"/>
</dbReference>
<feature type="region of interest" description="Disordered" evidence="2">
    <location>
        <begin position="326"/>
        <end position="385"/>
    </location>
</feature>
<feature type="compositionally biased region" description="Polar residues" evidence="2">
    <location>
        <begin position="365"/>
        <end position="381"/>
    </location>
</feature>
<dbReference type="SUPFAM" id="SSF46934">
    <property type="entry name" value="UBA-like"/>
    <property type="match status" value="1"/>
</dbReference>
<dbReference type="PANTHER" id="PTHR23322">
    <property type="entry name" value="FAS-ASSOCIATED PROTEIN"/>
    <property type="match status" value="1"/>
</dbReference>
<dbReference type="SMART" id="SM00594">
    <property type="entry name" value="UAS"/>
    <property type="match status" value="1"/>
</dbReference>
<dbReference type="Gene3D" id="1.10.8.10">
    <property type="entry name" value="DNA helicase RuvA subunit, C-terminal domain"/>
    <property type="match status" value="1"/>
</dbReference>
<dbReference type="SUPFAM" id="SSF54236">
    <property type="entry name" value="Ubiquitin-like"/>
    <property type="match status" value="1"/>
</dbReference>
<dbReference type="Pfam" id="PF00789">
    <property type="entry name" value="UBX"/>
    <property type="match status" value="1"/>
</dbReference>
<dbReference type="EMBL" id="OC920722">
    <property type="protein sequence ID" value="CAD7652744.1"/>
    <property type="molecule type" value="Genomic_DNA"/>
</dbReference>
<dbReference type="CDD" id="cd02958">
    <property type="entry name" value="UAS"/>
    <property type="match status" value="1"/>
</dbReference>
<dbReference type="PROSITE" id="PS50033">
    <property type="entry name" value="UBX"/>
    <property type="match status" value="1"/>
</dbReference>
<dbReference type="InterPro" id="IPR029071">
    <property type="entry name" value="Ubiquitin-like_domsf"/>
</dbReference>
<dbReference type="InterPro" id="IPR006577">
    <property type="entry name" value="UAS"/>
</dbReference>
<dbReference type="CDD" id="cd14345">
    <property type="entry name" value="UBA_UBXD7"/>
    <property type="match status" value="1"/>
</dbReference>
<dbReference type="InterPro" id="IPR036249">
    <property type="entry name" value="Thioredoxin-like_sf"/>
</dbReference>
<gene>
    <name evidence="4" type="ORF">ONB1V03_LOCUS9403</name>
</gene>
<name>A0A7R9M5M3_9ACAR</name>
<feature type="domain" description="UBX" evidence="3">
    <location>
        <begin position="399"/>
        <end position="480"/>
    </location>
</feature>
<dbReference type="OrthoDB" id="270602at2759"/>
<dbReference type="Pfam" id="PF14555">
    <property type="entry name" value="UBA_4"/>
    <property type="match status" value="1"/>
</dbReference>
<dbReference type="GO" id="GO:0005634">
    <property type="term" value="C:nucleus"/>
    <property type="evidence" value="ECO:0007669"/>
    <property type="project" value="TreeGrafter"/>
</dbReference>
<dbReference type="GO" id="GO:0043130">
    <property type="term" value="F:ubiquitin binding"/>
    <property type="evidence" value="ECO:0007669"/>
    <property type="project" value="TreeGrafter"/>
</dbReference>
<evidence type="ECO:0000259" key="3">
    <source>
        <dbReference type="PROSITE" id="PS50033"/>
    </source>
</evidence>
<dbReference type="SUPFAM" id="SSF52833">
    <property type="entry name" value="Thioredoxin-like"/>
    <property type="match status" value="1"/>
</dbReference>
<dbReference type="Gene3D" id="3.40.30.10">
    <property type="entry name" value="Glutaredoxin"/>
    <property type="match status" value="1"/>
</dbReference>
<organism evidence="4">
    <name type="scientific">Oppiella nova</name>
    <dbReference type="NCBI Taxonomy" id="334625"/>
    <lineage>
        <taxon>Eukaryota</taxon>
        <taxon>Metazoa</taxon>
        <taxon>Ecdysozoa</taxon>
        <taxon>Arthropoda</taxon>
        <taxon>Chelicerata</taxon>
        <taxon>Arachnida</taxon>
        <taxon>Acari</taxon>
        <taxon>Acariformes</taxon>
        <taxon>Sarcoptiformes</taxon>
        <taxon>Oribatida</taxon>
        <taxon>Brachypylina</taxon>
        <taxon>Oppioidea</taxon>
        <taxon>Oppiidae</taxon>
        <taxon>Oppiella</taxon>
    </lineage>
</organism>
<feature type="region of interest" description="Disordered" evidence="2">
    <location>
        <begin position="128"/>
        <end position="147"/>
    </location>
</feature>
<dbReference type="AlphaFoldDB" id="A0A7R9M5M3"/>
<evidence type="ECO:0000313" key="5">
    <source>
        <dbReference type="Proteomes" id="UP000728032"/>
    </source>
</evidence>
<keyword evidence="1" id="KW-0597">Phosphoprotein</keyword>
<evidence type="ECO:0000256" key="2">
    <source>
        <dbReference type="SAM" id="MobiDB-lite"/>
    </source>
</evidence>
<keyword evidence="5" id="KW-1185">Reference proteome</keyword>
<accession>A0A7R9M5M3</accession>
<feature type="compositionally biased region" description="Acidic residues" evidence="2">
    <location>
        <begin position="334"/>
        <end position="348"/>
    </location>
</feature>
<dbReference type="PANTHER" id="PTHR23322:SF6">
    <property type="entry name" value="UBX DOMAIN-CONTAINING PROTEIN 7"/>
    <property type="match status" value="1"/>
</dbReference>
<feature type="region of interest" description="Disordered" evidence="2">
    <location>
        <begin position="56"/>
        <end position="84"/>
    </location>
</feature>
<reference evidence="4" key="1">
    <citation type="submission" date="2020-11" db="EMBL/GenBank/DDBJ databases">
        <authorList>
            <person name="Tran Van P."/>
        </authorList>
    </citation>
    <scope>NUCLEOTIDE SEQUENCE</scope>
</reference>
<dbReference type="Pfam" id="PF13899">
    <property type="entry name" value="Thioredoxin_7"/>
    <property type="match status" value="1"/>
</dbReference>
<evidence type="ECO:0000313" key="4">
    <source>
        <dbReference type="EMBL" id="CAD7652744.1"/>
    </source>
</evidence>
<dbReference type="FunFam" id="3.40.30.10:FF:000079">
    <property type="entry name" value="UBX domain-containing protein 7"/>
    <property type="match status" value="1"/>
</dbReference>
<proteinExistence type="predicted"/>
<dbReference type="InterPro" id="IPR009060">
    <property type="entry name" value="UBA-like_sf"/>
</dbReference>
<dbReference type="GO" id="GO:0043161">
    <property type="term" value="P:proteasome-mediated ubiquitin-dependent protein catabolic process"/>
    <property type="evidence" value="ECO:0007669"/>
    <property type="project" value="TreeGrafter"/>
</dbReference>
<dbReference type="Gene3D" id="3.10.20.90">
    <property type="entry name" value="Phosphatidylinositol 3-kinase Catalytic Subunit, Chain A, domain 1"/>
    <property type="match status" value="1"/>
</dbReference>
<dbReference type="EMBL" id="CAJPVJ010005897">
    <property type="protein sequence ID" value="CAG2169931.1"/>
    <property type="molecule type" value="Genomic_DNA"/>
</dbReference>
<feature type="compositionally biased region" description="Low complexity" evidence="2">
    <location>
        <begin position="57"/>
        <end position="71"/>
    </location>
</feature>
<feature type="compositionally biased region" description="Polar residues" evidence="2">
    <location>
        <begin position="133"/>
        <end position="144"/>
    </location>
</feature>
<protein>
    <recommendedName>
        <fullName evidence="3">UBX domain-containing protein</fullName>
    </recommendedName>
</protein>
<dbReference type="Proteomes" id="UP000728032">
    <property type="component" value="Unassembled WGS sequence"/>
</dbReference>
<sequence>MDTSVTCDPTQTDAMEQFCSITGADESMARTALESCNWNLELAVNMFVDQNDGQMDTNTTNHTNASTANHTNRFDANSEETVRPPIPPVRQVLVEDYPSASYSNHLRRSNSNSVFDAFRDFEQEARWHEQQMETETNPSNSASATKRRTLEDLFRPPLDLICRGTLEFAKDEGQRVNKWLMVNIQNHREFSCQVLNRDVWSNPAVKSIVSEHFIFWQTYHDNSEGQRFMQFYNVVDFPYVAILDPRTGEKLRQWTTIDPVSFCDLVTEFLHDYPSPSGTSANIESIPASALTRKSSAEKALYEESEEMQLKAAIAASLQEVVSKGEAIPNNNPDVDDSDDLETFDSDNEDNRSHSIASKAMANSCPLNTKETSHSDTASQESKPEAQVIEDYRQYLGPENGSKFELVVRYPDGNRENIIFPSESQLKALFVFLSSKGYNMNDYDLITNFPKRNLNDFIASESDVITLESAGIHSRDMLYVQHKT</sequence>